<evidence type="ECO:0000313" key="1">
    <source>
        <dbReference type="EMBL" id="KFX49978.1"/>
    </source>
</evidence>
<comment type="caution">
    <text evidence="1">The sequence shown here is derived from an EMBL/GenBank/DDBJ whole genome shotgun (WGS) entry which is preliminary data.</text>
</comment>
<proteinExistence type="predicted"/>
<sequence length="467" mass="51861">MAATPTIFLHAELLPNIRQLTLHVSLLKSASEIDLRESTITLTESCRAVTVSTHHQGVELVETLKLPVKVTDASRRNLSFAGHRVDIGGAEPEAQTAEYSFRLQVDPNDTGLTIPNQVLQDDDYVPWTASDVSTCVALHCRFCKQTIVDTTSKADTSSPWQWKDLPSGNWAEMMDFWHCHKPDVHPDEKEDQKNIEAQNASVKGYGASNRVVATPRTGLVDVASFLVAESDCHGIKVQTILLFPWTYFSTRRTLLNLVGGSNAIEDGYGRLVLLEQRPTSNSVKSTLYGGKNPMNLGCSRCSAIIGTEDSVAEGLRLYKNNISVQHAGATEDVYETHSIDIITSSQLLDLIDHEGVRRFVIHAGQSDGILLWVFNPDLRYSSSSANHSIGSRRAMKVLYQHVKDVEGILEPENGAPTPLSLEELFLPKNIYDELVLSLQRSNLLIPISARIFREWNVALLDRLEKHP</sequence>
<dbReference type="GO" id="GO:0000151">
    <property type="term" value="C:ubiquitin ligase complex"/>
    <property type="evidence" value="ECO:0007669"/>
    <property type="project" value="TreeGrafter"/>
</dbReference>
<evidence type="ECO:0008006" key="2">
    <source>
        <dbReference type="Google" id="ProtNLM"/>
    </source>
</evidence>
<dbReference type="GO" id="GO:0000209">
    <property type="term" value="P:protein polyubiquitination"/>
    <property type="evidence" value="ECO:0007669"/>
    <property type="project" value="TreeGrafter"/>
</dbReference>
<dbReference type="Pfam" id="PF09814">
    <property type="entry name" value="HECT_2"/>
    <property type="match status" value="1"/>
</dbReference>
<dbReference type="GO" id="GO:0006513">
    <property type="term" value="P:protein monoubiquitination"/>
    <property type="evidence" value="ECO:0007669"/>
    <property type="project" value="TreeGrafter"/>
</dbReference>
<dbReference type="EMBL" id="JPOX01000008">
    <property type="protein sequence ID" value="KFX49978.1"/>
    <property type="molecule type" value="Genomic_DNA"/>
</dbReference>
<dbReference type="GO" id="GO:0005829">
    <property type="term" value="C:cytosol"/>
    <property type="evidence" value="ECO:0007669"/>
    <property type="project" value="TreeGrafter"/>
</dbReference>
<reference evidence="1" key="1">
    <citation type="journal article" date="2014" name="PLoS Genet.">
        <title>Signature Gene Expression Reveals Novel Clues to the Molecular Mechanisms of Dimorphic Transition in Penicillium marneffei.</title>
        <authorList>
            <person name="Yang E."/>
            <person name="Wang G."/>
            <person name="Cai J."/>
            <person name="Woo P.C."/>
            <person name="Lau S.K."/>
            <person name="Yuen K.-Y."/>
            <person name="Chow W.-N."/>
            <person name="Lin X."/>
        </authorList>
    </citation>
    <scope>NUCLEOTIDE SEQUENCE [LARGE SCALE GENOMIC DNA]</scope>
    <source>
        <strain evidence="1">PM1</strain>
    </source>
</reference>
<dbReference type="InterPro" id="IPR019193">
    <property type="entry name" value="UBQ-conj_enz_E2-bd_prot"/>
</dbReference>
<name>A0A093XXL7_TALMA</name>
<dbReference type="PANTHER" id="PTHR31531:SF2">
    <property type="entry name" value="E3 UBIQUITIN-PROTEIN LIGASE E3D"/>
    <property type="match status" value="1"/>
</dbReference>
<gene>
    <name evidence="1" type="ORF">GQ26_0081750</name>
</gene>
<dbReference type="GO" id="GO:0061630">
    <property type="term" value="F:ubiquitin protein ligase activity"/>
    <property type="evidence" value="ECO:0007669"/>
    <property type="project" value="TreeGrafter"/>
</dbReference>
<dbReference type="AlphaFoldDB" id="A0A093XXL7"/>
<dbReference type="GO" id="GO:0030332">
    <property type="term" value="F:cyclin binding"/>
    <property type="evidence" value="ECO:0007669"/>
    <property type="project" value="TreeGrafter"/>
</dbReference>
<dbReference type="GO" id="GO:0031624">
    <property type="term" value="F:ubiquitin conjugating enzyme binding"/>
    <property type="evidence" value="ECO:0007669"/>
    <property type="project" value="TreeGrafter"/>
</dbReference>
<dbReference type="PANTHER" id="PTHR31531">
    <property type="entry name" value="E3 UBIQUITIN-PROTEIN LIGASE E3D FAMILY MEMBER"/>
    <property type="match status" value="1"/>
</dbReference>
<dbReference type="HOGENOM" id="CLU_029122_1_0_1"/>
<protein>
    <recommendedName>
        <fullName evidence="2">Ubiquitin-conjugating enzyme E2C-binding protein</fullName>
    </recommendedName>
</protein>
<accession>A0A093XXL7</accession>
<dbReference type="GO" id="GO:0043161">
    <property type="term" value="P:proteasome-mediated ubiquitin-dependent protein catabolic process"/>
    <property type="evidence" value="ECO:0007669"/>
    <property type="project" value="TreeGrafter"/>
</dbReference>
<dbReference type="GO" id="GO:0005634">
    <property type="term" value="C:nucleus"/>
    <property type="evidence" value="ECO:0007669"/>
    <property type="project" value="TreeGrafter"/>
</dbReference>
<dbReference type="GO" id="GO:0051865">
    <property type="term" value="P:protein autoubiquitination"/>
    <property type="evidence" value="ECO:0007669"/>
    <property type="project" value="TreeGrafter"/>
</dbReference>
<organism evidence="1">
    <name type="scientific">Talaromyces marneffei PM1</name>
    <dbReference type="NCBI Taxonomy" id="1077442"/>
    <lineage>
        <taxon>Eukaryota</taxon>
        <taxon>Fungi</taxon>
        <taxon>Dikarya</taxon>
        <taxon>Ascomycota</taxon>
        <taxon>Pezizomycotina</taxon>
        <taxon>Eurotiomycetes</taxon>
        <taxon>Eurotiomycetidae</taxon>
        <taxon>Eurotiales</taxon>
        <taxon>Trichocomaceae</taxon>
        <taxon>Talaromyces</taxon>
        <taxon>Talaromyces sect. Talaromyces</taxon>
    </lineage>
</organism>